<dbReference type="Pfam" id="PF12894">
    <property type="entry name" value="ANAPC4_WD40"/>
    <property type="match status" value="1"/>
</dbReference>
<evidence type="ECO:0000256" key="1">
    <source>
        <dbReference type="ARBA" id="ARBA00004123"/>
    </source>
</evidence>
<dbReference type="InterPro" id="IPR024977">
    <property type="entry name" value="Apc4-like_WD40_dom"/>
</dbReference>
<dbReference type="Pfam" id="PF03920">
    <property type="entry name" value="TLE_N"/>
    <property type="match status" value="1"/>
</dbReference>
<evidence type="ECO:0000256" key="2">
    <source>
        <dbReference type="ARBA" id="ARBA00005969"/>
    </source>
</evidence>
<organism evidence="9 13">
    <name type="scientific">Didymodactylos carnosus</name>
    <dbReference type="NCBI Taxonomy" id="1234261"/>
    <lineage>
        <taxon>Eukaryota</taxon>
        <taxon>Metazoa</taxon>
        <taxon>Spiralia</taxon>
        <taxon>Gnathifera</taxon>
        <taxon>Rotifera</taxon>
        <taxon>Eurotatoria</taxon>
        <taxon>Bdelloidea</taxon>
        <taxon>Philodinida</taxon>
        <taxon>Philodinidae</taxon>
        <taxon>Didymodactylos</taxon>
    </lineage>
</organism>
<dbReference type="GO" id="GO:0005634">
    <property type="term" value="C:nucleus"/>
    <property type="evidence" value="ECO:0007669"/>
    <property type="project" value="UniProtKB-SubCell"/>
</dbReference>
<feature type="domain" description="Anaphase-promoting complex subunit 4-like WD40" evidence="8">
    <location>
        <begin position="838"/>
        <end position="919"/>
    </location>
</feature>
<dbReference type="PROSITE" id="PS50082">
    <property type="entry name" value="WD_REPEATS_2"/>
    <property type="match status" value="1"/>
</dbReference>
<dbReference type="Proteomes" id="UP000677228">
    <property type="component" value="Unassembled WGS sequence"/>
</dbReference>
<feature type="compositionally biased region" description="Polar residues" evidence="6">
    <location>
        <begin position="443"/>
        <end position="461"/>
    </location>
</feature>
<name>A0A813R1Y9_9BILA</name>
<dbReference type="Proteomes" id="UP000663829">
    <property type="component" value="Unassembled WGS sequence"/>
</dbReference>
<evidence type="ECO:0000259" key="7">
    <source>
        <dbReference type="Pfam" id="PF03920"/>
    </source>
</evidence>
<feature type="compositionally biased region" description="Low complexity" evidence="6">
    <location>
        <begin position="344"/>
        <end position="355"/>
    </location>
</feature>
<feature type="compositionally biased region" description="Polar residues" evidence="6">
    <location>
        <begin position="230"/>
        <end position="262"/>
    </location>
</feature>
<keyword evidence="4" id="KW-0853">WD repeat</keyword>
<dbReference type="Proteomes" id="UP000682733">
    <property type="component" value="Unassembled WGS sequence"/>
</dbReference>
<evidence type="ECO:0000313" key="10">
    <source>
        <dbReference type="EMBL" id="CAF0820481.1"/>
    </source>
</evidence>
<dbReference type="InterPro" id="IPR036322">
    <property type="entry name" value="WD40_repeat_dom_sf"/>
</dbReference>
<accession>A0A813R1Y9</accession>
<feature type="domain" description="Groucho/TLE N-terminal Q-rich" evidence="7">
    <location>
        <begin position="16"/>
        <end position="129"/>
    </location>
</feature>
<protein>
    <submittedName>
        <fullName evidence="9">Uncharacterized protein</fullName>
    </submittedName>
</protein>
<dbReference type="GO" id="GO:0003714">
    <property type="term" value="F:transcription corepressor activity"/>
    <property type="evidence" value="ECO:0007669"/>
    <property type="project" value="TreeGrafter"/>
</dbReference>
<dbReference type="PROSITE" id="PS50294">
    <property type="entry name" value="WD_REPEATS_REGION"/>
    <property type="match status" value="1"/>
</dbReference>
<dbReference type="InterPro" id="IPR015943">
    <property type="entry name" value="WD40/YVTN_repeat-like_dom_sf"/>
</dbReference>
<evidence type="ECO:0000313" key="13">
    <source>
        <dbReference type="Proteomes" id="UP000663829"/>
    </source>
</evidence>
<comment type="similarity">
    <text evidence="2">Belongs to the WD repeat Groucho/TLE family.</text>
</comment>
<feature type="compositionally biased region" description="Basic residues" evidence="6">
    <location>
        <begin position="266"/>
        <end position="279"/>
    </location>
</feature>
<dbReference type="PANTHER" id="PTHR10814:SF21">
    <property type="entry name" value="PROTEIN GROUCHO"/>
    <property type="match status" value="1"/>
</dbReference>
<dbReference type="InterPro" id="IPR005617">
    <property type="entry name" value="Groucho/TLE_N"/>
</dbReference>
<feature type="compositionally biased region" description="Low complexity" evidence="6">
    <location>
        <begin position="136"/>
        <end position="148"/>
    </location>
</feature>
<feature type="region of interest" description="Disordered" evidence="6">
    <location>
        <begin position="203"/>
        <end position="383"/>
    </location>
</feature>
<dbReference type="Gene3D" id="2.130.10.10">
    <property type="entry name" value="YVTN repeat-like/Quinoprotein amine dehydrogenase"/>
    <property type="match status" value="1"/>
</dbReference>
<reference evidence="9" key="1">
    <citation type="submission" date="2021-02" db="EMBL/GenBank/DDBJ databases">
        <authorList>
            <person name="Nowell W R."/>
        </authorList>
    </citation>
    <scope>NUCLEOTIDE SEQUENCE</scope>
</reference>
<sequence length="945" mass="102621">MYPRSGPSTTMQSSQFDFSVNDVCDRLEKEFSHIQGQCQQLRLECEKLSQEKNEFQRQYFLYYEMSYRLSYEMHKQTEITKRLINLLHQIIPFLTPEQQQQAIPALERAKQVTMNDLNSAIQQQFHAQATAAALAAASAAQHQSPPATGNSVGGPTTPAGTPHLQLPGMLPTGVSAANLAGLPPGLLSYTSVLSGLANQYGNNTSTGASSTTTPTTTLSSAGLKEEKDPTNSSFSPSLRQNNNSVQNDKTGRTSTRSPLCTPNSSHNHHSKSSTNKHRSSSSSSTSNLSKHRSSHQTQRHQSQTDSRNQDRQQERQQQQADISDSERSEAGDLVIDTSVGQQRSTSSHSEQTSTKSHSHHQNHNTNNNHHENNNKEGKSHANGGLLLLNGVKTEALDDNTAPTTSLISSNGNNSLTRNRRDRSPMSDKDSQRSTPSLKRERTTPVSKAVTPTTSGSQAQMMPTASLMPAALAGRIGMWFYPIYECHNESVPPGSFGFPGAFPTSAQEAQALAAAAAFGLTPNALHHSGALMNSPFGPSPFHAFSQVDVAAAQALMAHQHGLLQSSHQQQQAAAAAVAAAQRNAGAGGGNHLMNQAYSFFTTTDPNGNQITTPITMSPETALGGVNIPNSARELATLLHGEVVCAVTISEQSKRIYTGCVKVWDLKQTGAIRQPLCNFKCLNDDSYIRFCKLLSDDRTLVVGGEANIISICDLSFTQSSTPNNNSSPTSQSQSSLQSPRIKGELKLSAPACYALAIGPQDSKLCYCCCSDGTIAIYDIHNQELIKQFQGHTDGTSCIDICPDGKKMWTGGLDNTVRCWDITSGKQQEIYDFQSQIFTLGYCPSGDWLAVGMESSQVELININKKQDKYTLNLHESCVLSLKFSHQGKWFISAGKDNFIHACKTPQGFLLFQSKESSSVLCCDISTDDRYILTGSGDKKATLYEVMY</sequence>
<dbReference type="EMBL" id="CAJOBC010000237">
    <property type="protein sequence ID" value="CAF3558911.1"/>
    <property type="molecule type" value="Genomic_DNA"/>
</dbReference>
<evidence type="ECO:0000256" key="5">
    <source>
        <dbReference type="SAM" id="Coils"/>
    </source>
</evidence>
<dbReference type="InterPro" id="IPR009146">
    <property type="entry name" value="Groucho_enhance"/>
</dbReference>
<dbReference type="OrthoDB" id="2624652at2759"/>
<feature type="region of interest" description="Disordered" evidence="6">
    <location>
        <begin position="136"/>
        <end position="168"/>
    </location>
</feature>
<gene>
    <name evidence="9" type="ORF">GPM918_LOCUS2212</name>
    <name evidence="10" type="ORF">OVA965_LOCUS5620</name>
    <name evidence="11" type="ORF">SRO942_LOCUS2212</name>
    <name evidence="12" type="ORF">TMI583_LOCUS5617</name>
</gene>
<dbReference type="PRINTS" id="PR01850">
    <property type="entry name" value="GROUCHOFAMLY"/>
</dbReference>
<feature type="coiled-coil region" evidence="5">
    <location>
        <begin position="24"/>
        <end position="58"/>
    </location>
</feature>
<evidence type="ECO:0000313" key="12">
    <source>
        <dbReference type="EMBL" id="CAF3604755.1"/>
    </source>
</evidence>
<dbReference type="Pfam" id="PF00400">
    <property type="entry name" value="WD40"/>
    <property type="match status" value="1"/>
</dbReference>
<dbReference type="AlphaFoldDB" id="A0A813R1Y9"/>
<feature type="compositionally biased region" description="Low complexity" evidence="6">
    <location>
        <begin position="204"/>
        <end position="222"/>
    </location>
</feature>
<evidence type="ECO:0000259" key="8">
    <source>
        <dbReference type="Pfam" id="PF12894"/>
    </source>
</evidence>
<keyword evidence="13" id="KW-1185">Reference proteome</keyword>
<dbReference type="GO" id="GO:0005667">
    <property type="term" value="C:transcription regulator complex"/>
    <property type="evidence" value="ECO:0007669"/>
    <property type="project" value="TreeGrafter"/>
</dbReference>
<dbReference type="PANTHER" id="PTHR10814">
    <property type="entry name" value="TRANSDUCIN-LIKE ENHANCER PROTEIN"/>
    <property type="match status" value="1"/>
</dbReference>
<dbReference type="Proteomes" id="UP000681722">
    <property type="component" value="Unassembled WGS sequence"/>
</dbReference>
<evidence type="ECO:0000256" key="6">
    <source>
        <dbReference type="SAM" id="MobiDB-lite"/>
    </source>
</evidence>
<feature type="compositionally biased region" description="Basic residues" evidence="6">
    <location>
        <begin position="289"/>
        <end position="298"/>
    </location>
</feature>
<keyword evidence="3" id="KW-0539">Nucleus</keyword>
<feature type="compositionally biased region" description="Basic and acidic residues" evidence="6">
    <location>
        <begin position="421"/>
        <end position="442"/>
    </location>
</feature>
<feature type="compositionally biased region" description="Polar residues" evidence="6">
    <location>
        <begin position="400"/>
        <end position="416"/>
    </location>
</feature>
<dbReference type="SUPFAM" id="SSF50978">
    <property type="entry name" value="WD40 repeat-like"/>
    <property type="match status" value="1"/>
</dbReference>
<evidence type="ECO:0000313" key="11">
    <source>
        <dbReference type="EMBL" id="CAF3558911.1"/>
    </source>
</evidence>
<dbReference type="GO" id="GO:0090090">
    <property type="term" value="P:negative regulation of canonical Wnt signaling pathway"/>
    <property type="evidence" value="ECO:0007669"/>
    <property type="project" value="TreeGrafter"/>
</dbReference>
<proteinExistence type="inferred from homology"/>
<feature type="region of interest" description="Disordered" evidence="6">
    <location>
        <begin position="400"/>
        <end position="461"/>
    </location>
</feature>
<keyword evidence="5" id="KW-0175">Coiled coil</keyword>
<dbReference type="InterPro" id="IPR001680">
    <property type="entry name" value="WD40_rpt"/>
</dbReference>
<evidence type="ECO:0000256" key="3">
    <source>
        <dbReference type="ARBA" id="ARBA00023242"/>
    </source>
</evidence>
<dbReference type="SMART" id="SM00320">
    <property type="entry name" value="WD40"/>
    <property type="match status" value="7"/>
</dbReference>
<evidence type="ECO:0000313" key="9">
    <source>
        <dbReference type="EMBL" id="CAF0776333.1"/>
    </source>
</evidence>
<dbReference type="EMBL" id="CAJNOQ010000237">
    <property type="protein sequence ID" value="CAF0776333.1"/>
    <property type="molecule type" value="Genomic_DNA"/>
</dbReference>
<comment type="subcellular location">
    <subcellularLocation>
        <location evidence="1">Nucleus</location>
    </subcellularLocation>
</comment>
<feature type="compositionally biased region" description="Basic and acidic residues" evidence="6">
    <location>
        <begin position="368"/>
        <end position="379"/>
    </location>
</feature>
<dbReference type="EMBL" id="CAJOBA010001603">
    <property type="protein sequence ID" value="CAF3604755.1"/>
    <property type="molecule type" value="Genomic_DNA"/>
</dbReference>
<evidence type="ECO:0000256" key="4">
    <source>
        <dbReference type="PROSITE-ProRule" id="PRU00221"/>
    </source>
</evidence>
<dbReference type="EMBL" id="CAJNOK010001603">
    <property type="protein sequence ID" value="CAF0820481.1"/>
    <property type="molecule type" value="Genomic_DNA"/>
</dbReference>
<feature type="repeat" description="WD" evidence="4">
    <location>
        <begin position="786"/>
        <end position="827"/>
    </location>
</feature>
<comment type="caution">
    <text evidence="9">The sequence shown here is derived from an EMBL/GenBank/DDBJ whole genome shotgun (WGS) entry which is preliminary data.</text>
</comment>